<accession>A0AAV7XHX0</accession>
<feature type="domain" description="Ig-like" evidence="9">
    <location>
        <begin position="1308"/>
        <end position="1397"/>
    </location>
</feature>
<comment type="similarity">
    <text evidence="2">Belongs to the protein kinase superfamily. CAMK Ser/Thr protein kinase family.</text>
</comment>
<dbReference type="FunFam" id="2.60.40.10:FF:000080">
    <property type="entry name" value="Myosin light chain kinase, smooth muscle"/>
    <property type="match status" value="2"/>
</dbReference>
<comment type="subcellular location">
    <subcellularLocation>
        <location evidence="1">Cytoplasm</location>
        <location evidence="1">Myofibril</location>
        <location evidence="1">Sarcomere</location>
        <location evidence="1">A band</location>
    </subcellularLocation>
</comment>
<feature type="domain" description="Ig-like" evidence="9">
    <location>
        <begin position="1744"/>
        <end position="1829"/>
    </location>
</feature>
<feature type="region of interest" description="Disordered" evidence="8">
    <location>
        <begin position="2549"/>
        <end position="2689"/>
    </location>
</feature>
<feature type="compositionally biased region" description="Polar residues" evidence="8">
    <location>
        <begin position="3242"/>
        <end position="3265"/>
    </location>
</feature>
<dbReference type="FunFam" id="2.60.40.10:FF:000107">
    <property type="entry name" value="Myosin, light chain kinase a"/>
    <property type="match status" value="2"/>
</dbReference>
<feature type="compositionally biased region" description="Basic and acidic residues" evidence="8">
    <location>
        <begin position="3129"/>
        <end position="3150"/>
    </location>
</feature>
<dbReference type="Gene3D" id="2.60.40.10">
    <property type="entry name" value="Immunoglobulins"/>
    <property type="match status" value="8"/>
</dbReference>
<dbReference type="InterPro" id="IPR036179">
    <property type="entry name" value="Ig-like_dom_sf"/>
</dbReference>
<feature type="compositionally biased region" description="Low complexity" evidence="8">
    <location>
        <begin position="2984"/>
        <end position="2998"/>
    </location>
</feature>
<dbReference type="CDD" id="cd00176">
    <property type="entry name" value="SPEC"/>
    <property type="match status" value="2"/>
</dbReference>
<evidence type="ECO:0000259" key="9">
    <source>
        <dbReference type="PROSITE" id="PS50835"/>
    </source>
</evidence>
<dbReference type="Proteomes" id="UP001075354">
    <property type="component" value="Chromosome 8"/>
</dbReference>
<evidence type="ECO:0000256" key="4">
    <source>
        <dbReference type="ARBA" id="ARBA00022737"/>
    </source>
</evidence>
<feature type="compositionally biased region" description="Low complexity" evidence="8">
    <location>
        <begin position="3357"/>
        <end position="3372"/>
    </location>
</feature>
<dbReference type="PROSITE" id="PS50835">
    <property type="entry name" value="IG_LIKE"/>
    <property type="match status" value="8"/>
</dbReference>
<dbReference type="SMART" id="SM00409">
    <property type="entry name" value="IG"/>
    <property type="match status" value="8"/>
</dbReference>
<feature type="compositionally biased region" description="Pro residues" evidence="8">
    <location>
        <begin position="3048"/>
        <end position="3067"/>
    </location>
</feature>
<keyword evidence="3" id="KW-0963">Cytoplasm</keyword>
<feature type="domain" description="Ig-like" evidence="9">
    <location>
        <begin position="1518"/>
        <end position="1606"/>
    </location>
</feature>
<dbReference type="InterPro" id="IPR058157">
    <property type="entry name" value="Spectrin_met"/>
</dbReference>
<feature type="coiled-coil region" evidence="7">
    <location>
        <begin position="700"/>
        <end position="734"/>
    </location>
</feature>
<feature type="compositionally biased region" description="Low complexity" evidence="8">
    <location>
        <begin position="1941"/>
        <end position="1961"/>
    </location>
</feature>
<feature type="compositionally biased region" description="Pro residues" evidence="8">
    <location>
        <begin position="3108"/>
        <end position="3120"/>
    </location>
</feature>
<feature type="compositionally biased region" description="Basic and acidic residues" evidence="8">
    <location>
        <begin position="3008"/>
        <end position="3020"/>
    </location>
</feature>
<feature type="region of interest" description="Disordered" evidence="8">
    <location>
        <begin position="2708"/>
        <end position="2848"/>
    </location>
</feature>
<evidence type="ECO:0000256" key="8">
    <source>
        <dbReference type="SAM" id="MobiDB-lite"/>
    </source>
</evidence>
<dbReference type="FunFam" id="2.60.40.10:FF:000632">
    <property type="entry name" value="Uncharacterized protein, isoform B"/>
    <property type="match status" value="1"/>
</dbReference>
<feature type="domain" description="Ig-like" evidence="9">
    <location>
        <begin position="2068"/>
        <end position="2159"/>
    </location>
</feature>
<feature type="compositionally biased region" description="Low complexity" evidence="8">
    <location>
        <begin position="1867"/>
        <end position="1877"/>
    </location>
</feature>
<dbReference type="SUPFAM" id="SSF48726">
    <property type="entry name" value="Immunoglobulin"/>
    <property type="match status" value="8"/>
</dbReference>
<dbReference type="PANTHER" id="PTHR47633">
    <property type="entry name" value="IMMUNOGLOBULIN"/>
    <property type="match status" value="1"/>
</dbReference>
<name>A0AAV7XHX0_9NEOP</name>
<comment type="caution">
    <text evidence="10">The sequence shown here is derived from an EMBL/GenBank/DDBJ whole genome shotgun (WGS) entry which is preliminary data.</text>
</comment>
<dbReference type="InterPro" id="IPR007110">
    <property type="entry name" value="Ig-like_dom"/>
</dbReference>
<feature type="domain" description="Ig-like" evidence="9">
    <location>
        <begin position="1407"/>
        <end position="1495"/>
    </location>
</feature>
<feature type="compositionally biased region" description="Basic and acidic residues" evidence="8">
    <location>
        <begin position="2661"/>
        <end position="2674"/>
    </location>
</feature>
<feature type="compositionally biased region" description="Polar residues" evidence="8">
    <location>
        <begin position="1914"/>
        <end position="1932"/>
    </location>
</feature>
<keyword evidence="4" id="KW-0677">Repeat</keyword>
<dbReference type="Pfam" id="PF25101">
    <property type="entry name" value="Spectrin_7"/>
    <property type="match status" value="1"/>
</dbReference>
<keyword evidence="5" id="KW-1015">Disulfide bond</keyword>
<keyword evidence="11" id="KW-1185">Reference proteome</keyword>
<evidence type="ECO:0000256" key="1">
    <source>
        <dbReference type="ARBA" id="ARBA00004161"/>
    </source>
</evidence>
<feature type="region of interest" description="Disordered" evidence="8">
    <location>
        <begin position="1906"/>
        <end position="1971"/>
    </location>
</feature>
<feature type="region of interest" description="Disordered" evidence="8">
    <location>
        <begin position="1867"/>
        <end position="1890"/>
    </location>
</feature>
<dbReference type="SMART" id="SM00150">
    <property type="entry name" value="SPEC"/>
    <property type="match status" value="3"/>
</dbReference>
<evidence type="ECO:0000256" key="2">
    <source>
        <dbReference type="ARBA" id="ARBA00006692"/>
    </source>
</evidence>
<evidence type="ECO:0000256" key="5">
    <source>
        <dbReference type="ARBA" id="ARBA00023157"/>
    </source>
</evidence>
<feature type="coiled-coil region" evidence="7">
    <location>
        <begin position="412"/>
        <end position="439"/>
    </location>
</feature>
<dbReference type="InterPro" id="IPR018159">
    <property type="entry name" value="Spectrin/alpha-actinin"/>
</dbReference>
<evidence type="ECO:0000256" key="6">
    <source>
        <dbReference type="ARBA" id="ARBA00023319"/>
    </source>
</evidence>
<dbReference type="Gene3D" id="1.20.58.60">
    <property type="match status" value="4"/>
</dbReference>
<dbReference type="InterPro" id="IPR003599">
    <property type="entry name" value="Ig_sub"/>
</dbReference>
<feature type="compositionally biased region" description="Basic and acidic residues" evidence="8">
    <location>
        <begin position="2562"/>
        <end position="2582"/>
    </location>
</feature>
<keyword evidence="7" id="KW-0175">Coiled coil</keyword>
<protein>
    <recommendedName>
        <fullName evidence="9">Ig-like domain-containing protein</fullName>
    </recommendedName>
</protein>
<dbReference type="SMART" id="SM00408">
    <property type="entry name" value="IGc2"/>
    <property type="match status" value="8"/>
</dbReference>
<feature type="domain" description="Ig-like" evidence="9">
    <location>
        <begin position="1970"/>
        <end position="2061"/>
    </location>
</feature>
<dbReference type="Pfam" id="PF07679">
    <property type="entry name" value="I-set"/>
    <property type="match status" value="8"/>
</dbReference>
<keyword evidence="6" id="KW-0393">Immunoglobulin domain</keyword>
<feature type="region of interest" description="Disordered" evidence="8">
    <location>
        <begin position="2867"/>
        <end position="2893"/>
    </location>
</feature>
<feature type="domain" description="Ig-like" evidence="9">
    <location>
        <begin position="1207"/>
        <end position="1296"/>
    </location>
</feature>
<evidence type="ECO:0000256" key="3">
    <source>
        <dbReference type="ARBA" id="ARBA00022490"/>
    </source>
</evidence>
<organism evidence="10 11">
    <name type="scientific">Megalurothrips usitatus</name>
    <name type="common">bean blossom thrips</name>
    <dbReference type="NCBI Taxonomy" id="439358"/>
    <lineage>
        <taxon>Eukaryota</taxon>
        <taxon>Metazoa</taxon>
        <taxon>Ecdysozoa</taxon>
        <taxon>Arthropoda</taxon>
        <taxon>Hexapoda</taxon>
        <taxon>Insecta</taxon>
        <taxon>Pterygota</taxon>
        <taxon>Neoptera</taxon>
        <taxon>Paraneoptera</taxon>
        <taxon>Thysanoptera</taxon>
        <taxon>Terebrantia</taxon>
        <taxon>Thripoidea</taxon>
        <taxon>Thripidae</taxon>
        <taxon>Megalurothrips</taxon>
    </lineage>
</organism>
<proteinExistence type="inferred from homology"/>
<dbReference type="InterPro" id="IPR013098">
    <property type="entry name" value="Ig_I-set"/>
</dbReference>
<dbReference type="FunFam" id="2.60.40.10:FF:000032">
    <property type="entry name" value="palladin isoform X1"/>
    <property type="match status" value="2"/>
</dbReference>
<dbReference type="PANTHER" id="PTHR47633:SF4">
    <property type="entry name" value="MYOPALLADIN ISOFORM X1"/>
    <property type="match status" value="1"/>
</dbReference>
<feature type="compositionally biased region" description="Low complexity" evidence="8">
    <location>
        <begin position="2717"/>
        <end position="2740"/>
    </location>
</feature>
<reference evidence="10" key="1">
    <citation type="submission" date="2022-12" db="EMBL/GenBank/DDBJ databases">
        <title>Chromosome-level genome assembly of the bean flower thrips Megalurothrips usitatus.</title>
        <authorList>
            <person name="Ma L."/>
            <person name="Liu Q."/>
            <person name="Li H."/>
            <person name="Cai W."/>
        </authorList>
    </citation>
    <scope>NUCLEOTIDE SEQUENCE</scope>
    <source>
        <strain evidence="10">Cailab_2022a</strain>
    </source>
</reference>
<feature type="domain" description="Ig-like" evidence="9">
    <location>
        <begin position="1635"/>
        <end position="1721"/>
    </location>
</feature>
<gene>
    <name evidence="10" type="ORF">ONE63_009883</name>
</gene>
<dbReference type="InterPro" id="IPR003598">
    <property type="entry name" value="Ig_sub2"/>
</dbReference>
<dbReference type="GO" id="GO:0031672">
    <property type="term" value="C:A band"/>
    <property type="evidence" value="ECO:0007669"/>
    <property type="project" value="UniProtKB-SubCell"/>
</dbReference>
<evidence type="ECO:0000313" key="11">
    <source>
        <dbReference type="Proteomes" id="UP001075354"/>
    </source>
</evidence>
<feature type="compositionally biased region" description="Low complexity" evidence="8">
    <location>
        <begin position="2610"/>
        <end position="2634"/>
    </location>
</feature>
<dbReference type="InterPro" id="IPR013783">
    <property type="entry name" value="Ig-like_fold"/>
</dbReference>
<sequence length="3428" mass="376049">MPSVFQSREWLQLRILESTPELTHLGATLEEALQLQRAHHDVLLKLQSKQSPVEELLRQADQLISTQGARAEVYAAMAESLGAAWRDVNHHLDTRKRVLDLNVDYHSRAEECMERMLALQLACTAVTAPILIAKLNTVADCESECESLKVRLAKIHDLRRAMLEALMLALTDGKTLLELLRGIAAEGSVDSRPDTMRVSTEFAISQVEHWLESLHDRRQALDLTFNETRSDLEQRLALAMLAAERTKIEDFITSRNEQMRSRQSQLGDSETSSQLLLHEHLKIVAEAKEVQERALKMTHATEQLAASGVTSAESAVTKSYAVLNSATEYLEMCDTLQSMLERAVAFYQAAHTALTKLDQLEIQLTTTTLSPTSQELSVLHAQIAAAAFDVSQNAVEQGLGLLDTANNNSTGAEGVKRTVEEIQKRRDILESLCTAHKEENIRLHQAINNFLEKHNNLYSWLVSRGEAFLQGHQDMGSVLAMARDFCEVHHSLIAELQVKGTEINNLLLTLPPILDQVEDVQRVEIDQKVDALHNLWLHLKQALEGRIDLSAQYLEFHEKAVQLAEQLDSLEDTLKSSATSEERQQILDERWANAQQLYGDLKNLGQSFITEAEKASDPYLDTKRAILCVETLLEHFAGRHITVAESRGVWQKSVTIEKETRLQWVNNLMESSRTVDWVSKLDAQLYPILTSGSPSATTIRQELEKKLETVLPEVRKAQNEIDDRIKNVQSLSEKLSSDEKQNEDGKDVLEKLTDLRGKLQTVLSDYQVLVQLLLSFFKNVIELEKTIDNFQLGDVVATENNVDTLLHEHDASKQTISELFKFTESESQQIIEKIRQQEPKDAAKSDEEFLKNLLADKFKTWEESCGIQRAKLEKNQQQGVFDRDLAQINYAIADLGRQLEAIRGQYGESLSSAKATSAAFDYFEKTIELLEQRIQTFVTTTKQAQSSSAEKLSDSEASRVDKELDQLQNRWSDFRGKVAESRKLIELSIQYFQLVEEAGEWFKEGSRLLVSIARRSAAVRFPESANELLAEMDTFLKPGEVKQDERIQKILELAKILYGEEKSQQVNVVLKENREMLDSFSTISRELNNLAKSLSQAEISEPQGDVEIKEIDVSDGENILSTITTTTSVQTIVTEKHTSESVLPTEKLDVNGDVEPKIEELTKEEIIIESSSVPSPNSEAKNKGVIIEPVSSDETPDIKEEKEILIPAEFTEPLKDASIQEGGKFTFECKVTGKPAPEIVWEKDGISISNNPDYMTTQDGSVCTLTIEETFTEDSALYTCCATNSSGSSKTSAVLNVIESEPEETLNPPVFSVPLLDQTAREGAAHTLECLVEGLPLPTVQWYREENCIDDSPELAITYNNGQAKLRIEQVSLSDQAQYTCKANNTLGSASTSGRLSVEALKPTEGPSFSTPLSNVMARAGQKIKLECCVSGTPAPSLMWTHDGKPLKETRDVKTSYEGGRAILVISEAFPKDAGIYVLTASNPTSEVTSSCSVTVKGRLPTETSDSELASDMEPIKPSIQMALKDTEAKEGENIRLDCIIVGQPEPEVIWYHNDRPVKESADFQLLFHGDRCSLVLREALPEDAGLYRVVAINSAGEASSQCQLSVHEAEDVKEVAKPVETSRGPAEEVVAIAPKFTRLLADILAADGECVKLECAVEGKPKPTIRWCQNNKDVVASDRIQMTEREDGTITLIIQSVTADDRGVYTARASNSLGEAKCFSNLIVKSALSESKILELADRQVAPSFKEQFGDEVVLLGAPVKFECIVAGKPAPKVRWLFNDEPVSGKNFLVSKSGDRDVLSIQEADSNGCVSCTAENDAGKAACSAKLTVQDGFAELMSSIDGGGVSSSEEASQSFTMKRAVFMQTSSTTTSSTGTGPAQTQAHSVSTMSEQVSKKVDDEPVLQMQSEHKQEVRTVNNESAVKTESSVSVSQGGDERKETVVSTSGSTLAAAAAPAPLGPAKPTRKSTAPRFVTPLNGKIVDQGADILLEGILDGFPVPTITWTKNGVDLASLPEAASITTSWELNRVRLEMKGVSVRDAGRYTCRAVNPVGSATSTADIIVKKTVFPPVMGKRLQVQQARVGERIAMEVEVTGLPEPTITWTKDGLPLSAFPSLEVRTRTQGSCHTLVIDKATLAHAGNYAVKATNAGGESNCSADVAVWEALPEELMDQQQRDHIFRELMDFPAVQKHESFQTSKQSFLQTGGSSSSLVSREIPVSVVTTPAPAPAAPAAPATPAAAAAAGPAESLHISETTKTEKHFSVKVDRTSSPMLVKPVSETQAKVTTSTFSLGPDHRETNIPVESSTTVVHSREELDALSLLPKTSDLTFETQRVAEEENSAIDSSSIPTQTALQFFMTKIKEGERPPETKEPVAIPVQQKLTDKISMFERRDQDEPAACKSPELPREEVPVTKLSDKINLFEKYEGKPETREESKRFEEQIWKSYKHEPAPPAQAAAAVRSQPSPSLPEFVEPYMPGKQAKTEVQHSRVVQQETKTWSGTIQVPGKIVPSSYTQPITFKEESKTASYQKHYVSADAGPVGFGAAPDEFGLQPEPPPEMCYTPKPERATKVREDMAERVKKLQDSQKSLDPFQVPTGAVRIFPTPAPPSQPSTPQTPRAQPKTPQPQPQQQQQQRPVSPPYTHTPSFLYPAERPAGPAGPSAPERRPEVPAKEEPMVRQQVPPIEDTRLKKNAETVGGGVWTTPTACAAEVPPLPIKPTSVSSFTSTSSSSTSFQKSTETSSNTFLHTSTGPILRPAAAEVPVRATSPRPAAEAISMERLWTSHRTSESEKTTAFTPVAPKPAARPVSDGYTVSRDFASEASMYSSTEQRRGPSPRPSSEGLAMEKLWAPHKPESSACSYAVTPPFVPAPEPSSEAVDKAWPQRPSVKRSWPPPKPAEVEKIVIPWAPQNEPEKVWSPEAEVRPDKFEFERREREVVQGFRPVAAPAPPPAPVAAVPPPLSFAPVEPALCTARDFISSEIIETKSEQFGSSSSWCQSQSSATHEQQSSIVEEKHIKPSEAKRIWPPNKPDYDLQAPFMVKKLQQRDPPKPKPQPAPEPPLGLEPGPPPEMGFAAPPSERRRSMVESIEEDLEKSLEKEPTRVVAGGVRVIPPPQCKSVPPPAASEDQFSWKQEKSSSFMEKKSSFMRKEEFKSSSAPRPVAPEPERPRAPHVPPPAKPSKFIKSELGGSDYESDLETSRISAKWRPSGSDTEEPAYRRVRPPSAPVLAAQPAPPSAFERPAPLATNTVFREQSSNIASTQSRFSQRQAPAPAPAPAPVLAPLNLKPGSPPEFVQLQPERSALKSTPDSPKSKHKTVRVVVPPESGYMADTDEPHSQRAAAPRLRSPPQPLQAEQKYESRSSVFESSSCSSTSTRMSSMVSTSAVQSMTSAEALPAATVVARASSKGGHRHERRSAGAGVSAFKVCTAPGP</sequence>
<dbReference type="EMBL" id="JAPTSV010000008">
    <property type="protein sequence ID" value="KAJ1525037.1"/>
    <property type="molecule type" value="Genomic_DNA"/>
</dbReference>
<evidence type="ECO:0000313" key="10">
    <source>
        <dbReference type="EMBL" id="KAJ1525037.1"/>
    </source>
</evidence>
<feature type="compositionally biased region" description="Polar residues" evidence="8">
    <location>
        <begin position="1878"/>
        <end position="1890"/>
    </location>
</feature>
<dbReference type="FunFam" id="2.60.40.10:FF:000345">
    <property type="entry name" value="Muscle M-line assembly protein unc-89"/>
    <property type="match status" value="1"/>
</dbReference>
<evidence type="ECO:0000256" key="7">
    <source>
        <dbReference type="SAM" id="Coils"/>
    </source>
</evidence>
<feature type="region of interest" description="Disordered" evidence="8">
    <location>
        <begin position="2983"/>
        <end position="3372"/>
    </location>
</feature>
<dbReference type="SUPFAM" id="SSF46966">
    <property type="entry name" value="Spectrin repeat"/>
    <property type="match status" value="4"/>
</dbReference>